<gene>
    <name evidence="1" type="ORF">M8818_005914</name>
</gene>
<dbReference type="Proteomes" id="UP001320706">
    <property type="component" value="Unassembled WGS sequence"/>
</dbReference>
<dbReference type="EMBL" id="JAMKPW020000038">
    <property type="protein sequence ID" value="KAK8200600.1"/>
    <property type="molecule type" value="Genomic_DNA"/>
</dbReference>
<organism evidence="1 2">
    <name type="scientific">Zalaria obscura</name>
    <dbReference type="NCBI Taxonomy" id="2024903"/>
    <lineage>
        <taxon>Eukaryota</taxon>
        <taxon>Fungi</taxon>
        <taxon>Dikarya</taxon>
        <taxon>Ascomycota</taxon>
        <taxon>Pezizomycotina</taxon>
        <taxon>Dothideomycetes</taxon>
        <taxon>Dothideomycetidae</taxon>
        <taxon>Dothideales</taxon>
        <taxon>Zalariaceae</taxon>
        <taxon>Zalaria</taxon>
    </lineage>
</organism>
<comment type="caution">
    <text evidence="1">The sequence shown here is derived from an EMBL/GenBank/DDBJ whole genome shotgun (WGS) entry which is preliminary data.</text>
</comment>
<keyword evidence="2" id="KW-1185">Reference proteome</keyword>
<name>A0ACC3S722_9PEZI</name>
<evidence type="ECO:0000313" key="1">
    <source>
        <dbReference type="EMBL" id="KAK8200600.1"/>
    </source>
</evidence>
<sequence length="154" mass="16850">MNRCSRPYQERALCGGGVEAVRQRPPPVVRLALNVWYLASANGPRRPDIGNPTQERGEGRGLLRKLHGRWEHLGAPSPPRALGTGGHWDRRCPCQCIEDGRLYKGVSPRPSCSSTTISLLPLADHTWYATPQIDGPVAGADQRGCISRPPARGR</sequence>
<protein>
    <submittedName>
        <fullName evidence="1">Uncharacterized protein</fullName>
    </submittedName>
</protein>
<accession>A0ACC3S722</accession>
<evidence type="ECO:0000313" key="2">
    <source>
        <dbReference type="Proteomes" id="UP001320706"/>
    </source>
</evidence>
<proteinExistence type="predicted"/>
<reference evidence="1" key="1">
    <citation type="submission" date="2024-02" db="EMBL/GenBank/DDBJ databases">
        <title>Metagenome Assembled Genome of Zalaria obscura JY119.</title>
        <authorList>
            <person name="Vighnesh L."/>
            <person name="Jagadeeshwari U."/>
            <person name="Venkata Ramana C."/>
            <person name="Sasikala C."/>
        </authorList>
    </citation>
    <scope>NUCLEOTIDE SEQUENCE</scope>
    <source>
        <strain evidence="1">JY119</strain>
    </source>
</reference>